<dbReference type="Gene3D" id="3.40.630.10">
    <property type="entry name" value="Zn peptidases"/>
    <property type="match status" value="1"/>
</dbReference>
<comment type="cofactor">
    <cofactor evidence="2">
        <name>Zn(2+)</name>
        <dbReference type="ChEBI" id="CHEBI:29105"/>
    </cofactor>
</comment>
<keyword evidence="6" id="KW-0862">Zinc</keyword>
<keyword evidence="5" id="KW-0378">Hydrolase</keyword>
<accession>Q1R1L3</accession>
<dbReference type="EMBL" id="CP000285">
    <property type="protein sequence ID" value="ABE57395.1"/>
    <property type="molecule type" value="Genomic_DNA"/>
</dbReference>
<proteinExistence type="inferred from homology"/>
<dbReference type="PANTHER" id="PTHR43808">
    <property type="entry name" value="ACETYLORNITHINE DEACETYLASE"/>
    <property type="match status" value="1"/>
</dbReference>
<evidence type="ECO:0000259" key="8">
    <source>
        <dbReference type="Pfam" id="PF07687"/>
    </source>
</evidence>
<dbReference type="NCBIfam" id="TIGR01910">
    <property type="entry name" value="DapE-ArgE"/>
    <property type="match status" value="1"/>
</dbReference>
<protein>
    <submittedName>
        <fullName evidence="9">4-acetamidobutyryl-CoA deacetylase</fullName>
    </submittedName>
</protein>
<dbReference type="Pfam" id="PF01546">
    <property type="entry name" value="Peptidase_M20"/>
    <property type="match status" value="1"/>
</dbReference>
<keyword evidence="4" id="KW-0479">Metal-binding</keyword>
<dbReference type="SUPFAM" id="SSF53187">
    <property type="entry name" value="Zn-dependent exopeptidases"/>
    <property type="match status" value="1"/>
</dbReference>
<dbReference type="eggNOG" id="COG0624">
    <property type="taxonomic scope" value="Bacteria"/>
</dbReference>
<gene>
    <name evidence="9" type="ordered locus">Csal_0030</name>
</gene>
<evidence type="ECO:0000256" key="5">
    <source>
        <dbReference type="ARBA" id="ARBA00022801"/>
    </source>
</evidence>
<evidence type="ECO:0000256" key="4">
    <source>
        <dbReference type="ARBA" id="ARBA00022723"/>
    </source>
</evidence>
<evidence type="ECO:0000256" key="7">
    <source>
        <dbReference type="ARBA" id="ARBA00023285"/>
    </source>
</evidence>
<dbReference type="KEGG" id="csa:Csal_0030"/>
<dbReference type="Proteomes" id="UP000000239">
    <property type="component" value="Chromosome"/>
</dbReference>
<feature type="domain" description="Peptidase M20 dimerisation" evidence="8">
    <location>
        <begin position="227"/>
        <end position="339"/>
    </location>
</feature>
<comment type="similarity">
    <text evidence="3">Belongs to the peptidase M20A family.</text>
</comment>
<evidence type="ECO:0000256" key="1">
    <source>
        <dbReference type="ARBA" id="ARBA00001941"/>
    </source>
</evidence>
<dbReference type="InterPro" id="IPR050072">
    <property type="entry name" value="Peptidase_M20A"/>
</dbReference>
<evidence type="ECO:0000256" key="6">
    <source>
        <dbReference type="ARBA" id="ARBA00022833"/>
    </source>
</evidence>
<evidence type="ECO:0000313" key="9">
    <source>
        <dbReference type="EMBL" id="ABE57395.1"/>
    </source>
</evidence>
<evidence type="ECO:0000256" key="2">
    <source>
        <dbReference type="ARBA" id="ARBA00001947"/>
    </source>
</evidence>
<dbReference type="GO" id="GO:0016787">
    <property type="term" value="F:hydrolase activity"/>
    <property type="evidence" value="ECO:0007669"/>
    <property type="project" value="UniProtKB-KW"/>
</dbReference>
<dbReference type="InterPro" id="IPR036264">
    <property type="entry name" value="Bact_exopeptidase_dim_dom"/>
</dbReference>
<evidence type="ECO:0000313" key="10">
    <source>
        <dbReference type="Proteomes" id="UP000000239"/>
    </source>
</evidence>
<reference evidence="9 10" key="1">
    <citation type="journal article" date="2011" name="Stand. Genomic Sci.">
        <title>Complete genome sequence of the halophilic and highly halotolerant Chromohalobacter salexigens type strain (1H11(T)).</title>
        <authorList>
            <person name="Copeland A."/>
            <person name="O'Connor K."/>
            <person name="Lucas S."/>
            <person name="Lapidus A."/>
            <person name="Berry K.W."/>
            <person name="Detter J.C."/>
            <person name="Del Rio T.G."/>
            <person name="Hammon N."/>
            <person name="Dalin E."/>
            <person name="Tice H."/>
            <person name="Pitluck S."/>
            <person name="Bruce D."/>
            <person name="Goodwin L."/>
            <person name="Han C."/>
            <person name="Tapia R."/>
            <person name="Saunders E."/>
            <person name="Schmutz J."/>
            <person name="Brettin T."/>
            <person name="Larimer F."/>
            <person name="Land M."/>
            <person name="Hauser L."/>
            <person name="Vargas C."/>
            <person name="Nieto J.J."/>
            <person name="Kyrpides N.C."/>
            <person name="Ivanova N."/>
            <person name="Goker M."/>
            <person name="Klenk H.P."/>
            <person name="Csonka L.N."/>
            <person name="Woyke T."/>
        </authorList>
    </citation>
    <scope>NUCLEOTIDE SEQUENCE [LARGE SCALE GENOMIC DNA]</scope>
    <source>
        <strain evidence="10">ATCC BAA-138 / DSM 3043 / CIP 106854 / NCIMB 13768 / 1H11</strain>
    </source>
</reference>
<dbReference type="InterPro" id="IPR002933">
    <property type="entry name" value="Peptidase_M20"/>
</dbReference>
<comment type="cofactor">
    <cofactor evidence="1">
        <name>Co(2+)</name>
        <dbReference type="ChEBI" id="CHEBI:48828"/>
    </cofactor>
</comment>
<sequence>MSRKRLDRVHFDSPAYRRFDTAPTRTKHMKDRIRDAIDQQREAYTALLQEWVQDPTLSGQESRYQHRIADLYRELGLDTDLWEIDIASLKHNPLFHCQRESLAGSPNVVGTWKGTGGGRSLILNGHVDVVPEGDHAQWHQPPYSGEIIDGCLYGRGVTDMKGGNLSAYVAVATLKTLGVRLKGDVILQSVIEEEAGGAGTLAALERGYTADAALLPEPSEQKIFPRQQGSRWFRLKVMGVKAHGGTRYEGVSALEKSVAVIAAIQALEAQRNADLNDPLYEGVPIPLPINLGRIEGGDWPSSVPDEITLEGRIGVGPGETVETAEQALVSAMAALAEQDDWFADHPVEVEFYGACWQPGGIDLDSPLVTQLCNAFERVHGRMPERQASPWGTDGGLLSQYGVPALVFGPGITRLAHFPNEHIRLDDIFDVAEIMALTLIDWCELAD</sequence>
<dbReference type="GO" id="GO:0046872">
    <property type="term" value="F:metal ion binding"/>
    <property type="evidence" value="ECO:0007669"/>
    <property type="project" value="UniProtKB-KW"/>
</dbReference>
<dbReference type="PANTHER" id="PTHR43808:SF25">
    <property type="entry name" value="PEPTIDASE M20 DIMERISATION DOMAIN-CONTAINING PROTEIN"/>
    <property type="match status" value="1"/>
</dbReference>
<dbReference type="SUPFAM" id="SSF55031">
    <property type="entry name" value="Bacterial exopeptidase dimerisation domain"/>
    <property type="match status" value="1"/>
</dbReference>
<keyword evidence="10" id="KW-1185">Reference proteome</keyword>
<dbReference type="HOGENOM" id="CLU_021802_0_2_6"/>
<evidence type="ECO:0000256" key="3">
    <source>
        <dbReference type="ARBA" id="ARBA00006247"/>
    </source>
</evidence>
<keyword evidence="7" id="KW-0170">Cobalt</keyword>
<organism evidence="9 10">
    <name type="scientific">Chromohalobacter israelensis (strain ATCC BAA-138 / DSM 3043 / CIP 106854 / NCIMB 13768 / 1H11)</name>
    <name type="common">Chromohalobacter salexigens</name>
    <dbReference type="NCBI Taxonomy" id="290398"/>
    <lineage>
        <taxon>Bacteria</taxon>
        <taxon>Pseudomonadati</taxon>
        <taxon>Pseudomonadota</taxon>
        <taxon>Gammaproteobacteria</taxon>
        <taxon>Oceanospirillales</taxon>
        <taxon>Halomonadaceae</taxon>
        <taxon>Chromohalobacter</taxon>
    </lineage>
</organism>
<dbReference type="AlphaFoldDB" id="Q1R1L3"/>
<dbReference type="InterPro" id="IPR011650">
    <property type="entry name" value="Peptidase_M20_dimer"/>
</dbReference>
<dbReference type="STRING" id="290398.Csal_0030"/>
<name>Q1R1L3_CHRI1</name>
<dbReference type="Gene3D" id="3.30.70.360">
    <property type="match status" value="1"/>
</dbReference>
<dbReference type="InterPro" id="IPR010182">
    <property type="entry name" value="ArgE/DapE"/>
</dbReference>
<dbReference type="NCBIfam" id="NF005373">
    <property type="entry name" value="PRK06915.1"/>
    <property type="match status" value="1"/>
</dbReference>
<dbReference type="Pfam" id="PF07687">
    <property type="entry name" value="M20_dimer"/>
    <property type="match status" value="1"/>
</dbReference>